<reference evidence="4" key="1">
    <citation type="submission" date="2020-10" db="EMBL/GenBank/DDBJ databases">
        <authorList>
            <person name="Han B."/>
            <person name="Lu T."/>
            <person name="Zhao Q."/>
            <person name="Huang X."/>
            <person name="Zhao Y."/>
        </authorList>
    </citation>
    <scope>NUCLEOTIDE SEQUENCE</scope>
</reference>
<name>A0A811QSD4_9POAL</name>
<dbReference type="FunFam" id="3.10.129.10:FF:000059">
    <property type="entry name" value="Acyl-coenzyme A thioesterase 13"/>
    <property type="match status" value="1"/>
</dbReference>
<dbReference type="CDD" id="cd03443">
    <property type="entry name" value="PaaI_thioesterase"/>
    <property type="match status" value="1"/>
</dbReference>
<dbReference type="GO" id="GO:0047617">
    <property type="term" value="F:fatty acyl-CoA hydrolase activity"/>
    <property type="evidence" value="ECO:0007669"/>
    <property type="project" value="InterPro"/>
</dbReference>
<feature type="domain" description="Thioesterase" evidence="3">
    <location>
        <begin position="74"/>
        <end position="149"/>
    </location>
</feature>
<dbReference type="InterPro" id="IPR039298">
    <property type="entry name" value="ACOT13"/>
</dbReference>
<evidence type="ECO:0000256" key="1">
    <source>
        <dbReference type="ARBA" id="ARBA00008324"/>
    </source>
</evidence>
<proteinExistence type="inferred from homology"/>
<dbReference type="PANTHER" id="PTHR21660:SF47">
    <property type="entry name" value="F19P19.27 PROTEIN"/>
    <property type="match status" value="1"/>
</dbReference>
<sequence length="166" mass="17696">MASDYYDSKLLETARRLLEVTSITEAEAEAEQLPRLPSGFYDAFVLGGILVVQALQPGTLLCHFTVPSRLLNSGGFLHGGATASLVDLVASAAFATAGLRTRGSPLEMNISYLDAAFADEEIDIEAKVLRAGKVVGVAVVELKKESGKIIAQARYSKYLGVAYSKL</sequence>
<evidence type="ECO:0000259" key="3">
    <source>
        <dbReference type="Pfam" id="PF03061"/>
    </source>
</evidence>
<accession>A0A811QSD4</accession>
<dbReference type="AlphaFoldDB" id="A0A811QSD4"/>
<keyword evidence="2" id="KW-0378">Hydrolase</keyword>
<dbReference type="Pfam" id="PF03061">
    <property type="entry name" value="4HBT"/>
    <property type="match status" value="1"/>
</dbReference>
<evidence type="ECO:0000256" key="2">
    <source>
        <dbReference type="ARBA" id="ARBA00022801"/>
    </source>
</evidence>
<protein>
    <recommendedName>
        <fullName evidence="3">Thioesterase domain-containing protein</fullName>
    </recommendedName>
</protein>
<dbReference type="Gene3D" id="3.10.129.10">
    <property type="entry name" value="Hotdog Thioesterase"/>
    <property type="match status" value="1"/>
</dbReference>
<dbReference type="EMBL" id="CAJGYO010000011">
    <property type="protein sequence ID" value="CAD6258918.1"/>
    <property type="molecule type" value="Genomic_DNA"/>
</dbReference>
<evidence type="ECO:0000313" key="5">
    <source>
        <dbReference type="Proteomes" id="UP000604825"/>
    </source>
</evidence>
<dbReference type="Proteomes" id="UP000604825">
    <property type="component" value="Unassembled WGS sequence"/>
</dbReference>
<comment type="caution">
    <text evidence="4">The sequence shown here is derived from an EMBL/GenBank/DDBJ whole genome shotgun (WGS) entry which is preliminary data.</text>
</comment>
<evidence type="ECO:0000313" key="4">
    <source>
        <dbReference type="EMBL" id="CAD6258918.1"/>
    </source>
</evidence>
<dbReference type="InterPro" id="IPR003736">
    <property type="entry name" value="PAAI_dom"/>
</dbReference>
<dbReference type="InterPro" id="IPR029069">
    <property type="entry name" value="HotDog_dom_sf"/>
</dbReference>
<dbReference type="NCBIfam" id="TIGR00369">
    <property type="entry name" value="unchar_dom_1"/>
    <property type="match status" value="1"/>
</dbReference>
<keyword evidence="5" id="KW-1185">Reference proteome</keyword>
<dbReference type="InterPro" id="IPR006683">
    <property type="entry name" value="Thioestr_dom"/>
</dbReference>
<dbReference type="PANTHER" id="PTHR21660">
    <property type="entry name" value="THIOESTERASE SUPERFAMILY MEMBER-RELATED"/>
    <property type="match status" value="1"/>
</dbReference>
<comment type="similarity">
    <text evidence="1">Belongs to the thioesterase PaaI family.</text>
</comment>
<dbReference type="SUPFAM" id="SSF54637">
    <property type="entry name" value="Thioesterase/thiol ester dehydrase-isomerase"/>
    <property type="match status" value="1"/>
</dbReference>
<organism evidence="4 5">
    <name type="scientific">Miscanthus lutarioriparius</name>
    <dbReference type="NCBI Taxonomy" id="422564"/>
    <lineage>
        <taxon>Eukaryota</taxon>
        <taxon>Viridiplantae</taxon>
        <taxon>Streptophyta</taxon>
        <taxon>Embryophyta</taxon>
        <taxon>Tracheophyta</taxon>
        <taxon>Spermatophyta</taxon>
        <taxon>Magnoliopsida</taxon>
        <taxon>Liliopsida</taxon>
        <taxon>Poales</taxon>
        <taxon>Poaceae</taxon>
        <taxon>PACMAD clade</taxon>
        <taxon>Panicoideae</taxon>
        <taxon>Andropogonodae</taxon>
        <taxon>Andropogoneae</taxon>
        <taxon>Saccharinae</taxon>
        <taxon>Miscanthus</taxon>
    </lineage>
</organism>
<gene>
    <name evidence="4" type="ORF">NCGR_LOCUS42361</name>
</gene>
<dbReference type="OrthoDB" id="46529at2759"/>